<dbReference type="SMART" id="SM00256">
    <property type="entry name" value="FBOX"/>
    <property type="match status" value="3"/>
</dbReference>
<keyword evidence="3" id="KW-1185">Reference proteome</keyword>
<evidence type="ECO:0000313" key="3">
    <source>
        <dbReference type="Proteomes" id="UP000824890"/>
    </source>
</evidence>
<dbReference type="SUPFAM" id="SSF50965">
    <property type="entry name" value="Galactose oxidase, central domain"/>
    <property type="match status" value="2"/>
</dbReference>
<sequence>MRISDTTRIFLRALMASPRRSWSLPLLPPEIIQEIFYRTPAEALVRSKPTCKKWHALITNKRFINEHLQRSKERPQERFIRIFDKVRIMDPITRRSAASPIPNELLQHPYNINTLVYTLMVHCDGLMLVAHRGWKCRSDGSILPNIALWNPLLNKIKWVEQPTGCITSGDYYGIGYSGDGNYKLVRFTSRPFEVEGFEDVPEVEVYEFETSSWRTVGGKVDVDVEIARKCVSLMGNMYWVAYRCWKEYEKFIRVFDFSDETFKDICFCPPSYGDNSHLSCFNGDSLSLLQQDAASRKIEVWVSSKLGDGDVSFSKYFSLSGLDLPALRVHATAARPVYCFVKPKSVIVWCVEVEGKGTDKACSCCTLYEIDEDGVKSKKVTERNYVRDYSRAFVCGYAYVPSMIPLPWIKLTDVTDPMVNEKVADRELPTKFTLIFRSMVHLNELPTNALMASPKRSWSLSLMPPEIIQEIFYKTPAEALVRAKPTCKEWYALLTDASFINEHFQRSKEHFIRIFDTVKIMDPVTATSSVSPIPNELLQHPYTIHNLVYTRMVHCDGLMLVGYRGWKYRSDGSRISNLALWNPVLKNLRWVEPPVETITSTDYFGIGYNSDGYKIVRFTTRPFEVECCEDVPEVEIYEFKTSSWRTIGGEVDTDVEITSNSVAVMGNMYWTAYRVETPEEEFIRVFDFSDETFKDICFSPTSYVNSHLSCFNGDNLSLLQQDQASRNIEVWVSSKLGDGDVTFSKYFSLSRPDLPALRVRDDARPVYCFVKPKSVIVWCVEVEGKGTDKACTCCTLYEIGEDGVKSKRETERSYVRDYSRAFRCGYVYVPSMIPLPWIFCDVYLEMNYMILLLCADVTEHDVGKSLNYFELNLREGWPQMLLFIWSWYAAFNVMNVRIVPNTVPQAEGLGKAKTPILSEAFGKTKTPALSEALMAASRRSWSLSLMPPVILQKIFYKTPADALVRAKPTCKEWYALLTDETFINQHFNRSKEHFLRIFDTVQIMDPVTRTSSVSPVPNELLQHPFKIDTLVYTHMVHCDGLMLVESYMWKCRDDGSRFSNLALWNPVLRNLRWIEPSRSITSSDYHGIGYDKNNRNDGYKILRFASRPWEIERYEGDEPEVEIYECKTSSWRTLDVELDMDVNIMPLCVAVMGNMYWTAYRYGEEEGDEEEIIRGFDFTDETFKDICLCPTSYVNSHLSCFNGDSLSLLQQDQTSRNIEVWVSSKLGGGDGDVSFSKYFSLSGPDLPALRVQANAARPVYCFVKPNKSVIVWCVGVEGEGTDKACTCCTLYEIDEDGVKSKKVTERDDVRDYSRAFRCGYVYVPSMIPLPWVMYMSQHETNTNNIYLSIEVRNGTYKMGKHFTITPSMVLVRLQTFTLLLGTHRCSLEPVSHPS</sequence>
<dbReference type="InterPro" id="IPR006527">
    <property type="entry name" value="F-box-assoc_dom_typ1"/>
</dbReference>
<protein>
    <recommendedName>
        <fullName evidence="1">F-box domain-containing protein</fullName>
    </recommendedName>
</protein>
<feature type="domain" description="F-box" evidence="1">
    <location>
        <begin position="940"/>
        <end position="990"/>
    </location>
</feature>
<gene>
    <name evidence="2" type="ORF">HID58_011175</name>
</gene>
<dbReference type="InterPro" id="IPR011043">
    <property type="entry name" value="Gal_Oxase/kelch_b-propeller"/>
</dbReference>
<evidence type="ECO:0000313" key="2">
    <source>
        <dbReference type="EMBL" id="KAH0934058.1"/>
    </source>
</evidence>
<name>A0ABQ8DZG6_BRANA</name>
<dbReference type="InterPro" id="IPR036047">
    <property type="entry name" value="F-box-like_dom_sf"/>
</dbReference>
<dbReference type="SUPFAM" id="SSF81383">
    <property type="entry name" value="F-box domain"/>
    <property type="match status" value="3"/>
</dbReference>
<proteinExistence type="predicted"/>
<feature type="domain" description="F-box" evidence="1">
    <location>
        <begin position="21"/>
        <end position="67"/>
    </location>
</feature>
<dbReference type="InterPro" id="IPR001810">
    <property type="entry name" value="F-box_dom"/>
</dbReference>
<dbReference type="PANTHER" id="PTHR31672:SF13">
    <property type="entry name" value="F-BOX PROTEIN CPR30-LIKE"/>
    <property type="match status" value="1"/>
</dbReference>
<dbReference type="Proteomes" id="UP000824890">
    <property type="component" value="Unassembled WGS sequence"/>
</dbReference>
<evidence type="ECO:0000259" key="1">
    <source>
        <dbReference type="PROSITE" id="PS50181"/>
    </source>
</evidence>
<reference evidence="2 3" key="1">
    <citation type="submission" date="2021-05" db="EMBL/GenBank/DDBJ databases">
        <title>Genome Assembly of Synthetic Allotetraploid Brassica napus Reveals Homoeologous Exchanges between Subgenomes.</title>
        <authorList>
            <person name="Davis J.T."/>
        </authorList>
    </citation>
    <scope>NUCLEOTIDE SEQUENCE [LARGE SCALE GENOMIC DNA]</scope>
    <source>
        <strain evidence="3">cv. Da-Ae</strain>
        <tissue evidence="2">Seedling</tissue>
    </source>
</reference>
<comment type="caution">
    <text evidence="2">The sequence shown here is derived from an EMBL/GenBank/DDBJ whole genome shotgun (WGS) entry which is preliminary data.</text>
</comment>
<dbReference type="PROSITE" id="PS50181">
    <property type="entry name" value="FBOX"/>
    <property type="match status" value="3"/>
</dbReference>
<dbReference type="EMBL" id="JAGKQM010000003">
    <property type="protein sequence ID" value="KAH0934058.1"/>
    <property type="molecule type" value="Genomic_DNA"/>
</dbReference>
<dbReference type="InterPro" id="IPR017451">
    <property type="entry name" value="F-box-assoc_interact_dom"/>
</dbReference>
<dbReference type="Gene3D" id="1.20.1280.50">
    <property type="match status" value="3"/>
</dbReference>
<organism evidence="2 3">
    <name type="scientific">Brassica napus</name>
    <name type="common">Rape</name>
    <dbReference type="NCBI Taxonomy" id="3708"/>
    <lineage>
        <taxon>Eukaryota</taxon>
        <taxon>Viridiplantae</taxon>
        <taxon>Streptophyta</taxon>
        <taxon>Embryophyta</taxon>
        <taxon>Tracheophyta</taxon>
        <taxon>Spermatophyta</taxon>
        <taxon>Magnoliopsida</taxon>
        <taxon>eudicotyledons</taxon>
        <taxon>Gunneridae</taxon>
        <taxon>Pentapetalae</taxon>
        <taxon>rosids</taxon>
        <taxon>malvids</taxon>
        <taxon>Brassicales</taxon>
        <taxon>Brassicaceae</taxon>
        <taxon>Brassiceae</taxon>
        <taxon>Brassica</taxon>
    </lineage>
</organism>
<dbReference type="NCBIfam" id="TIGR01640">
    <property type="entry name" value="F_box_assoc_1"/>
    <property type="match status" value="3"/>
</dbReference>
<dbReference type="Pfam" id="PF07734">
    <property type="entry name" value="FBA_1"/>
    <property type="match status" value="3"/>
</dbReference>
<feature type="domain" description="F-box" evidence="1">
    <location>
        <begin position="457"/>
        <end position="507"/>
    </location>
</feature>
<accession>A0ABQ8DZG6</accession>
<dbReference type="PANTHER" id="PTHR31672">
    <property type="entry name" value="BNACNNG10540D PROTEIN"/>
    <property type="match status" value="1"/>
</dbReference>
<dbReference type="Pfam" id="PF00646">
    <property type="entry name" value="F-box"/>
    <property type="match status" value="3"/>
</dbReference>
<dbReference type="InterPro" id="IPR050796">
    <property type="entry name" value="SCF_F-box_component"/>
</dbReference>